<dbReference type="KEGG" id="bcoh:BC6307_03155"/>
<dbReference type="InterPro" id="IPR019734">
    <property type="entry name" value="TPR_rpt"/>
</dbReference>
<dbReference type="GO" id="GO:0003700">
    <property type="term" value="F:DNA-binding transcription factor activity"/>
    <property type="evidence" value="ECO:0007669"/>
    <property type="project" value="TreeGrafter"/>
</dbReference>
<dbReference type="CDD" id="cd00093">
    <property type="entry name" value="HTH_XRE"/>
    <property type="match status" value="1"/>
</dbReference>
<sequence length="423" mass="50819">MTVEQRIHIMDVGSKIKFFRLRRNFTQEELAQGIISVSYLSKIENNITTPSLEVLKLLSERLEVDLFEQENESLLQQMFNWYYSVRDGNAEQSRILFQKLEPLITTQSLKTYIYFSLFKARYFILLRKFDEVELELSNLEQYQATFDLKMTYFYYKFQSIIFYIKNNFHDSIEKLKEAEKALHHSTDLDQTEKADIYYLLGLAYSQLMRVPISIIYTKESLLIYQSTYNYTRSAECQILLGISYRRIGEYDKAEESYILAWKIAELSNNQVLQATICHNLGKLFSDQKQHEKALVQFQKSYKLKENVSVLSKLNTIFSIVDEYYQLGDLEHSFNWLELGRTLLEEKEEYKKYSISFHLMNYLLTKEYEQLDTYFLEIALPYYRKHHMKELILKFSERLALHFEQCFKYKKASYYYSLCYKEIK</sequence>
<evidence type="ECO:0000313" key="5">
    <source>
        <dbReference type="Proteomes" id="UP000215224"/>
    </source>
</evidence>
<dbReference type="InterPro" id="IPR011990">
    <property type="entry name" value="TPR-like_helical_dom_sf"/>
</dbReference>
<keyword evidence="2" id="KW-0802">TPR repeat</keyword>
<proteinExistence type="predicted"/>
<dbReference type="PANTHER" id="PTHR46797:SF1">
    <property type="entry name" value="METHYLPHOSPHONATE SYNTHASE"/>
    <property type="match status" value="1"/>
</dbReference>
<dbReference type="PROSITE" id="PS50943">
    <property type="entry name" value="HTH_CROC1"/>
    <property type="match status" value="1"/>
</dbReference>
<organism evidence="4 5">
    <name type="scientific">Sutcliffiella cohnii</name>
    <dbReference type="NCBI Taxonomy" id="33932"/>
    <lineage>
        <taxon>Bacteria</taxon>
        <taxon>Bacillati</taxon>
        <taxon>Bacillota</taxon>
        <taxon>Bacilli</taxon>
        <taxon>Bacillales</taxon>
        <taxon>Bacillaceae</taxon>
        <taxon>Sutcliffiella</taxon>
    </lineage>
</organism>
<dbReference type="GO" id="GO:0005829">
    <property type="term" value="C:cytosol"/>
    <property type="evidence" value="ECO:0007669"/>
    <property type="project" value="TreeGrafter"/>
</dbReference>
<dbReference type="PROSITE" id="PS50005">
    <property type="entry name" value="TPR"/>
    <property type="match status" value="1"/>
</dbReference>
<evidence type="ECO:0000256" key="1">
    <source>
        <dbReference type="ARBA" id="ARBA00023125"/>
    </source>
</evidence>
<evidence type="ECO:0000259" key="3">
    <source>
        <dbReference type="PROSITE" id="PS50943"/>
    </source>
</evidence>
<dbReference type="SUPFAM" id="SSF48452">
    <property type="entry name" value="TPR-like"/>
    <property type="match status" value="1"/>
</dbReference>
<dbReference type="InterPro" id="IPR001387">
    <property type="entry name" value="Cro/C1-type_HTH"/>
</dbReference>
<protein>
    <recommendedName>
        <fullName evidence="3">HTH cro/C1-type domain-containing protein</fullName>
    </recommendedName>
</protein>
<keyword evidence="5" id="KW-1185">Reference proteome</keyword>
<name>A0A223KLT5_9BACI</name>
<dbReference type="AlphaFoldDB" id="A0A223KLT5"/>
<dbReference type="RefSeq" id="WP_066421176.1">
    <property type="nucleotide sequence ID" value="NZ_CP018866.1"/>
</dbReference>
<dbReference type="SUPFAM" id="SSF47413">
    <property type="entry name" value="lambda repressor-like DNA-binding domains"/>
    <property type="match status" value="1"/>
</dbReference>
<dbReference type="PANTHER" id="PTHR46797">
    <property type="entry name" value="HTH-TYPE TRANSCRIPTIONAL REGULATOR"/>
    <property type="match status" value="1"/>
</dbReference>
<evidence type="ECO:0000313" key="4">
    <source>
        <dbReference type="EMBL" id="AST90338.1"/>
    </source>
</evidence>
<dbReference type="Gene3D" id="1.25.40.10">
    <property type="entry name" value="Tetratricopeptide repeat domain"/>
    <property type="match status" value="1"/>
</dbReference>
<reference evidence="4 5" key="1">
    <citation type="submission" date="2016-12" db="EMBL/GenBank/DDBJ databases">
        <title>The whole genome sequencing and assembly of Bacillus cohnii DSM 6307T strain.</title>
        <authorList>
            <person name="Lee Y.-J."/>
            <person name="Yi H."/>
            <person name="Bahn Y.-S."/>
            <person name="Kim J.F."/>
            <person name="Lee D.-W."/>
        </authorList>
    </citation>
    <scope>NUCLEOTIDE SEQUENCE [LARGE SCALE GENOMIC DNA]</scope>
    <source>
        <strain evidence="4 5">DSM 6307</strain>
    </source>
</reference>
<dbReference type="STRING" id="1314751.GCA_001591425_04681"/>
<dbReference type="GO" id="GO:0003677">
    <property type="term" value="F:DNA binding"/>
    <property type="evidence" value="ECO:0007669"/>
    <property type="project" value="UniProtKB-KW"/>
</dbReference>
<gene>
    <name evidence="4" type="ORF">BC6307_03155</name>
</gene>
<dbReference type="Gene3D" id="1.10.260.40">
    <property type="entry name" value="lambda repressor-like DNA-binding domains"/>
    <property type="match status" value="1"/>
</dbReference>
<dbReference type="InterPro" id="IPR050807">
    <property type="entry name" value="TransReg_Diox_bact_type"/>
</dbReference>
<dbReference type="SMART" id="SM00028">
    <property type="entry name" value="TPR"/>
    <property type="match status" value="3"/>
</dbReference>
<dbReference type="EMBL" id="CP018866">
    <property type="protein sequence ID" value="AST90338.1"/>
    <property type="molecule type" value="Genomic_DNA"/>
</dbReference>
<feature type="domain" description="HTH cro/C1-type" evidence="3">
    <location>
        <begin position="16"/>
        <end position="69"/>
    </location>
</feature>
<dbReference type="Pfam" id="PF01381">
    <property type="entry name" value="HTH_3"/>
    <property type="match status" value="1"/>
</dbReference>
<feature type="repeat" description="TPR" evidence="2">
    <location>
        <begin position="274"/>
        <end position="307"/>
    </location>
</feature>
<keyword evidence="1" id="KW-0238">DNA-binding</keyword>
<dbReference type="Proteomes" id="UP000215224">
    <property type="component" value="Chromosome"/>
</dbReference>
<dbReference type="Pfam" id="PF13181">
    <property type="entry name" value="TPR_8"/>
    <property type="match status" value="1"/>
</dbReference>
<evidence type="ECO:0000256" key="2">
    <source>
        <dbReference type="PROSITE-ProRule" id="PRU00339"/>
    </source>
</evidence>
<dbReference type="InterPro" id="IPR010982">
    <property type="entry name" value="Lambda_DNA-bd_dom_sf"/>
</dbReference>
<accession>A0A223KLT5</accession>
<dbReference type="SMART" id="SM00530">
    <property type="entry name" value="HTH_XRE"/>
    <property type="match status" value="1"/>
</dbReference>